<evidence type="ECO:0000313" key="3">
    <source>
        <dbReference type="Proteomes" id="UP000664466"/>
    </source>
</evidence>
<dbReference type="EMBL" id="JAFMPM010000006">
    <property type="protein sequence ID" value="MBO0612802.1"/>
    <property type="molecule type" value="Genomic_DNA"/>
</dbReference>
<evidence type="ECO:0000313" key="1">
    <source>
        <dbReference type="EMBL" id="MBO0612802.1"/>
    </source>
</evidence>
<organism evidence="2">
    <name type="scientific">Thiothrix fructosivorans</name>
    <dbReference type="NCBI Taxonomy" id="111770"/>
    <lineage>
        <taxon>Bacteria</taxon>
        <taxon>Pseudomonadati</taxon>
        <taxon>Pseudomonadota</taxon>
        <taxon>Gammaproteobacteria</taxon>
        <taxon>Thiotrichales</taxon>
        <taxon>Thiotrichaceae</taxon>
        <taxon>Thiothrix</taxon>
    </lineage>
</organism>
<proteinExistence type="predicted"/>
<sequence>MSPTPIRWIAFAQTRCLAIGTPIEVATAVKTFTDAQPEVSVLAFDAVSSRPVEIDLRGSLDEVLARLPPAATLEPTSETRTVGRPKLGVVPKEITLLPRHWEWLASQPGSASVVLRKLVEQAMRASGDTDRVRQTQEATYRFMQAMAGNAVGYEEASRALFAGDLAAFREHTTTWAQDVREHALRLAEG</sequence>
<gene>
    <name evidence="2" type="ORF">J1836_005165</name>
    <name evidence="1" type="ORF">J1836_07665</name>
</gene>
<name>A0A8B0SLG4_9GAMM</name>
<accession>A0A8B0SLG4</accession>
<reference evidence="1 3" key="1">
    <citation type="submission" date="2021-03" db="EMBL/GenBank/DDBJ databases">
        <title>Draft genome and methylome analysis of Thiotrix fructosivoruns ATCC 49748.</title>
        <authorList>
            <person name="Fomenkov A."/>
            <person name="Grabovich M.Y."/>
            <person name="Roberts R.J."/>
        </authorList>
    </citation>
    <scope>NUCLEOTIDE SEQUENCE [LARGE SCALE GENOMIC DNA]</scope>
    <source>
        <strain evidence="1 3">ATCC 49748</strain>
    </source>
</reference>
<dbReference type="Proteomes" id="UP000664466">
    <property type="component" value="Unassembled WGS sequence"/>
</dbReference>
<evidence type="ECO:0000313" key="2">
    <source>
        <dbReference type="EMBL" id="QTX11739.1"/>
    </source>
</evidence>
<dbReference type="Pfam" id="PF09998">
    <property type="entry name" value="DUF2239"/>
    <property type="match status" value="1"/>
</dbReference>
<protein>
    <submittedName>
        <fullName evidence="2">DUF2239 family protein</fullName>
    </submittedName>
</protein>
<reference evidence="2" key="2">
    <citation type="submission" date="2021-04" db="EMBL/GenBank/DDBJ databases">
        <title>Complete Genome and methylome analysis of Thiothrix fructosivorans ATCC 49748.</title>
        <authorList>
            <person name="Fomenkov A."/>
            <person name="Sun L."/>
            <person name="Vincze T."/>
            <person name="Grabovich M.Y."/>
            <person name="Roberts R.J."/>
        </authorList>
    </citation>
    <scope>NUCLEOTIDE SEQUENCE</scope>
    <source>
        <strain evidence="2">ATCC 49748</strain>
    </source>
</reference>
<dbReference type="RefSeq" id="WP_207250480.1">
    <property type="nucleotide sequence ID" value="NZ_JAFMPM010000006.1"/>
</dbReference>
<dbReference type="InterPro" id="IPR018715">
    <property type="entry name" value="DUF2239"/>
</dbReference>
<dbReference type="AlphaFoldDB" id="A0A8B0SLG4"/>
<keyword evidence="3" id="KW-1185">Reference proteome</keyword>
<dbReference type="EMBL" id="CP072748">
    <property type="protein sequence ID" value="QTX11739.1"/>
    <property type="molecule type" value="Genomic_DNA"/>
</dbReference>